<keyword evidence="2" id="KW-1185">Reference proteome</keyword>
<reference evidence="1 2" key="1">
    <citation type="submission" date="2022-05" db="EMBL/GenBank/DDBJ databases">
        <authorList>
            <consortium name="Genoscope - CEA"/>
            <person name="William W."/>
        </authorList>
    </citation>
    <scope>NUCLEOTIDE SEQUENCE [LARGE SCALE GENOMIC DNA]</scope>
</reference>
<protein>
    <submittedName>
        <fullName evidence="1">Uncharacterized protein</fullName>
    </submittedName>
</protein>
<organism evidence="1 2">
    <name type="scientific">Porites evermanni</name>
    <dbReference type="NCBI Taxonomy" id="104178"/>
    <lineage>
        <taxon>Eukaryota</taxon>
        <taxon>Metazoa</taxon>
        <taxon>Cnidaria</taxon>
        <taxon>Anthozoa</taxon>
        <taxon>Hexacorallia</taxon>
        <taxon>Scleractinia</taxon>
        <taxon>Fungiina</taxon>
        <taxon>Poritidae</taxon>
        <taxon>Porites</taxon>
    </lineage>
</organism>
<comment type="caution">
    <text evidence="1">The sequence shown here is derived from an EMBL/GenBank/DDBJ whole genome shotgun (WGS) entry which is preliminary data.</text>
</comment>
<evidence type="ECO:0000313" key="2">
    <source>
        <dbReference type="Proteomes" id="UP001159427"/>
    </source>
</evidence>
<sequence length="185" mass="21377">MDAREQNWRQLFQAPNQTFSNAVRENPRPADIPRDFRQAVPLELRVLTRPNYAISELADTPYANLATLAEYKDKVFPKHAVDPLLNKARPIRTVLQRFNKKDSATAEEPDERDLADLMKFIEDDTLKSLCKHLFAASGAMFSIATHIMALKHYSATWLNTRRDTGNRRKSNLSNRIHHGSRWLHI</sequence>
<evidence type="ECO:0000313" key="1">
    <source>
        <dbReference type="EMBL" id="CAH3024294.1"/>
    </source>
</evidence>
<proteinExistence type="predicted"/>
<accession>A0ABN8M3W2</accession>
<gene>
    <name evidence="1" type="ORF">PEVE_00022276</name>
</gene>
<name>A0ABN8M3W2_9CNID</name>
<dbReference type="EMBL" id="CALNXI010000298">
    <property type="protein sequence ID" value="CAH3024294.1"/>
    <property type="molecule type" value="Genomic_DNA"/>
</dbReference>
<dbReference type="Proteomes" id="UP001159427">
    <property type="component" value="Unassembled WGS sequence"/>
</dbReference>